<dbReference type="AlphaFoldDB" id="A0A1Y2BD82"/>
<sequence length="96" mass="10127">MHLSLIVPLVFALLCNAADILGEVPHNDHDHYTSLVIQVDPALALRPIDVAYGLGFKYVGSVGELGNQGYKSTPTKSGALSSAIGFGLTFIGLLVF</sequence>
<gene>
    <name evidence="2" type="ORF">BCR33DRAFT_535489</name>
</gene>
<keyword evidence="3" id="KW-1185">Reference proteome</keyword>
<organism evidence="2 3">
    <name type="scientific">Rhizoclosmatium globosum</name>
    <dbReference type="NCBI Taxonomy" id="329046"/>
    <lineage>
        <taxon>Eukaryota</taxon>
        <taxon>Fungi</taxon>
        <taxon>Fungi incertae sedis</taxon>
        <taxon>Chytridiomycota</taxon>
        <taxon>Chytridiomycota incertae sedis</taxon>
        <taxon>Chytridiomycetes</taxon>
        <taxon>Chytridiales</taxon>
        <taxon>Chytriomycetaceae</taxon>
        <taxon>Rhizoclosmatium</taxon>
    </lineage>
</organism>
<keyword evidence="1" id="KW-0732">Signal</keyword>
<evidence type="ECO:0000256" key="1">
    <source>
        <dbReference type="SAM" id="SignalP"/>
    </source>
</evidence>
<dbReference type="EMBL" id="MCGO01000071">
    <property type="protein sequence ID" value="ORY32447.1"/>
    <property type="molecule type" value="Genomic_DNA"/>
</dbReference>
<name>A0A1Y2BD82_9FUNG</name>
<dbReference type="Proteomes" id="UP000193642">
    <property type="component" value="Unassembled WGS sequence"/>
</dbReference>
<reference evidence="2 3" key="1">
    <citation type="submission" date="2016-07" db="EMBL/GenBank/DDBJ databases">
        <title>Pervasive Adenine N6-methylation of Active Genes in Fungi.</title>
        <authorList>
            <consortium name="DOE Joint Genome Institute"/>
            <person name="Mondo S.J."/>
            <person name="Dannebaum R.O."/>
            <person name="Kuo R.C."/>
            <person name="Labutti K."/>
            <person name="Haridas S."/>
            <person name="Kuo A."/>
            <person name="Salamov A."/>
            <person name="Ahrendt S.R."/>
            <person name="Lipzen A."/>
            <person name="Sullivan W."/>
            <person name="Andreopoulos W.B."/>
            <person name="Clum A."/>
            <person name="Lindquist E."/>
            <person name="Daum C."/>
            <person name="Ramamoorthy G.K."/>
            <person name="Gryganskyi A."/>
            <person name="Culley D."/>
            <person name="Magnuson J.K."/>
            <person name="James T.Y."/>
            <person name="O'Malley M.A."/>
            <person name="Stajich J.E."/>
            <person name="Spatafora J.W."/>
            <person name="Visel A."/>
            <person name="Grigoriev I.V."/>
        </authorList>
    </citation>
    <scope>NUCLEOTIDE SEQUENCE [LARGE SCALE GENOMIC DNA]</scope>
    <source>
        <strain evidence="2 3">JEL800</strain>
    </source>
</reference>
<protein>
    <submittedName>
        <fullName evidence="2">Uncharacterized protein</fullName>
    </submittedName>
</protein>
<evidence type="ECO:0000313" key="3">
    <source>
        <dbReference type="Proteomes" id="UP000193642"/>
    </source>
</evidence>
<proteinExistence type="predicted"/>
<feature type="signal peptide" evidence="1">
    <location>
        <begin position="1"/>
        <end position="17"/>
    </location>
</feature>
<feature type="chain" id="PRO_5012192273" evidence="1">
    <location>
        <begin position="18"/>
        <end position="96"/>
    </location>
</feature>
<accession>A0A1Y2BD82</accession>
<evidence type="ECO:0000313" key="2">
    <source>
        <dbReference type="EMBL" id="ORY32447.1"/>
    </source>
</evidence>
<comment type="caution">
    <text evidence="2">The sequence shown here is derived from an EMBL/GenBank/DDBJ whole genome shotgun (WGS) entry which is preliminary data.</text>
</comment>